<dbReference type="EMBL" id="FMJC01000002">
    <property type="protein sequence ID" value="SCM72682.1"/>
    <property type="molecule type" value="Genomic_DNA"/>
</dbReference>
<proteinExistence type="predicted"/>
<feature type="region of interest" description="Disordered" evidence="1">
    <location>
        <begin position="66"/>
        <end position="90"/>
    </location>
</feature>
<gene>
    <name evidence="2" type="ORF">KL86DES1_20774</name>
</gene>
<reference evidence="2" key="1">
    <citation type="submission" date="2016-08" db="EMBL/GenBank/DDBJ databases">
        <authorList>
            <person name="Seilhamer J.J."/>
        </authorList>
    </citation>
    <scope>NUCLEOTIDE SEQUENCE</scope>
    <source>
        <strain evidence="2">86-1</strain>
    </source>
</reference>
<evidence type="ECO:0000256" key="1">
    <source>
        <dbReference type="SAM" id="MobiDB-lite"/>
    </source>
</evidence>
<accession>A0A212L528</accession>
<protein>
    <submittedName>
        <fullName evidence="2">Uncharacterized protein</fullName>
    </submittedName>
</protein>
<evidence type="ECO:0000313" key="2">
    <source>
        <dbReference type="EMBL" id="SCM72682.1"/>
    </source>
</evidence>
<sequence>MTALPPNADARSGSRLIHVQAPALHKAGALVMVETNSVPDVSVRRTHDGGNALKGETHVTRHYQCRSGPVPPFLEPSDAIHRRLPRKDME</sequence>
<name>A0A212L528_9BACT</name>
<dbReference type="AlphaFoldDB" id="A0A212L528"/>
<organism evidence="2">
    <name type="scientific">uncultured Desulfovibrio sp</name>
    <dbReference type="NCBI Taxonomy" id="167968"/>
    <lineage>
        <taxon>Bacteria</taxon>
        <taxon>Pseudomonadati</taxon>
        <taxon>Thermodesulfobacteriota</taxon>
        <taxon>Desulfovibrionia</taxon>
        <taxon>Desulfovibrionales</taxon>
        <taxon>Desulfovibrionaceae</taxon>
        <taxon>Desulfovibrio</taxon>
        <taxon>environmental samples</taxon>
    </lineage>
</organism>
<feature type="compositionally biased region" description="Basic and acidic residues" evidence="1">
    <location>
        <begin position="78"/>
        <end position="90"/>
    </location>
</feature>